<dbReference type="InterPro" id="IPR011990">
    <property type="entry name" value="TPR-like_helical_dom_sf"/>
</dbReference>
<dbReference type="Pfam" id="PF13041">
    <property type="entry name" value="PPR_2"/>
    <property type="match status" value="3"/>
</dbReference>
<dbReference type="NCBIfam" id="TIGR00756">
    <property type="entry name" value="PPR"/>
    <property type="match status" value="7"/>
</dbReference>
<keyword evidence="2" id="KW-0677">Repeat</keyword>
<dbReference type="Pfam" id="PF01535">
    <property type="entry name" value="PPR"/>
    <property type="match status" value="1"/>
</dbReference>
<evidence type="ECO:0000256" key="2">
    <source>
        <dbReference type="ARBA" id="ARBA00022737"/>
    </source>
</evidence>
<dbReference type="EMBL" id="CM018047">
    <property type="protein sequence ID" value="KAA8524009.1"/>
    <property type="molecule type" value="Genomic_DNA"/>
</dbReference>
<feature type="repeat" description="PPR" evidence="3">
    <location>
        <begin position="125"/>
        <end position="160"/>
    </location>
</feature>
<evidence type="ECO:0008006" key="6">
    <source>
        <dbReference type="Google" id="ProtNLM"/>
    </source>
</evidence>
<evidence type="ECO:0000313" key="4">
    <source>
        <dbReference type="EMBL" id="KAA8524009.1"/>
    </source>
</evidence>
<gene>
    <name evidence="4" type="ORF">F0562_010560</name>
</gene>
<reference evidence="4 5" key="1">
    <citation type="submission" date="2019-09" db="EMBL/GenBank/DDBJ databases">
        <title>A chromosome-level genome assembly of the Chinese tupelo Nyssa sinensis.</title>
        <authorList>
            <person name="Yang X."/>
            <person name="Kang M."/>
            <person name="Yang Y."/>
            <person name="Xiong H."/>
            <person name="Wang M."/>
            <person name="Zhang Z."/>
            <person name="Wang Z."/>
            <person name="Wu H."/>
            <person name="Ma T."/>
            <person name="Liu J."/>
            <person name="Xi Z."/>
        </authorList>
    </citation>
    <scope>NUCLEOTIDE SEQUENCE [LARGE SCALE GENOMIC DNA]</scope>
    <source>
        <strain evidence="4">J267</strain>
        <tissue evidence="4">Leaf</tissue>
    </source>
</reference>
<dbReference type="InterPro" id="IPR002885">
    <property type="entry name" value="PPR_rpt"/>
</dbReference>
<feature type="repeat" description="PPR" evidence="3">
    <location>
        <begin position="266"/>
        <end position="300"/>
    </location>
</feature>
<sequence>MFAEMEQIVEQLKQETRFVPKEIIFCNIMNFYGRARLPDRAIFMFDQMSSFRCQRTVKSVNALLNSLLICREFGKMKEIFVGIDQYACPDVCTYNILINARCLSNDLDGAWNVFDEMRRKGIWPNEVTFGTLINALCANLELDKALRLKIYMVEKFNVKPNAFVYVSLMKGLCKVNKLNLAIKLKEEMLENKLALDAAVYSTLISALFKVGRKGEVIGVLEEMRENGCKPDTVTYNAMISGFCKEKDFDSAFCVLNEMEEKGCKPDVISYNVIICEYCKEGKYREANELFEDMPRRMCPPDVVTYRILFDGLCEGMQFREATFILDEMIFKGYAPRAVSIYKFVDGLFWEADVEAVWTVLNSLAKGNIIDVDTWRMWVSVPFFVRHKSIVAQRSVLLLSKDEAASRSFRGLGKLLSMEKIKKAPSLEDSLILSALPKGVTPPSSPSGKGHEMAINEKLFTLHLAHIDRILQSFPSPGIGN</sequence>
<evidence type="ECO:0000313" key="5">
    <source>
        <dbReference type="Proteomes" id="UP000325577"/>
    </source>
</evidence>
<dbReference type="AlphaFoldDB" id="A0A5J5A139"/>
<dbReference type="Gene3D" id="1.25.40.10">
    <property type="entry name" value="Tetratricopeptide repeat domain"/>
    <property type="match status" value="5"/>
</dbReference>
<protein>
    <recommendedName>
        <fullName evidence="6">Pentacotripeptide-repeat region of PRORP domain-containing protein</fullName>
    </recommendedName>
</protein>
<feature type="repeat" description="PPR" evidence="3">
    <location>
        <begin position="161"/>
        <end position="195"/>
    </location>
</feature>
<dbReference type="Proteomes" id="UP000325577">
    <property type="component" value="Linkage Group LG4"/>
</dbReference>
<feature type="repeat" description="PPR" evidence="3">
    <location>
        <begin position="90"/>
        <end position="124"/>
    </location>
</feature>
<feature type="repeat" description="PPR" evidence="3">
    <location>
        <begin position="231"/>
        <end position="265"/>
    </location>
</feature>
<feature type="repeat" description="PPR" evidence="3">
    <location>
        <begin position="301"/>
        <end position="335"/>
    </location>
</feature>
<dbReference type="OrthoDB" id="185373at2759"/>
<feature type="repeat" description="PPR" evidence="3">
    <location>
        <begin position="196"/>
        <end position="230"/>
    </location>
</feature>
<dbReference type="PROSITE" id="PS51375">
    <property type="entry name" value="PPR"/>
    <property type="match status" value="7"/>
</dbReference>
<evidence type="ECO:0000256" key="1">
    <source>
        <dbReference type="ARBA" id="ARBA00007626"/>
    </source>
</evidence>
<accession>A0A5J5A139</accession>
<name>A0A5J5A139_9ASTE</name>
<proteinExistence type="inferred from homology"/>
<dbReference type="PANTHER" id="PTHR47941">
    <property type="entry name" value="PENTATRICOPEPTIDE REPEAT-CONTAINING PROTEIN 3, MITOCHONDRIAL"/>
    <property type="match status" value="1"/>
</dbReference>
<evidence type="ECO:0000256" key="3">
    <source>
        <dbReference type="PROSITE-ProRule" id="PRU00708"/>
    </source>
</evidence>
<organism evidence="4 5">
    <name type="scientific">Nyssa sinensis</name>
    <dbReference type="NCBI Taxonomy" id="561372"/>
    <lineage>
        <taxon>Eukaryota</taxon>
        <taxon>Viridiplantae</taxon>
        <taxon>Streptophyta</taxon>
        <taxon>Embryophyta</taxon>
        <taxon>Tracheophyta</taxon>
        <taxon>Spermatophyta</taxon>
        <taxon>Magnoliopsida</taxon>
        <taxon>eudicotyledons</taxon>
        <taxon>Gunneridae</taxon>
        <taxon>Pentapetalae</taxon>
        <taxon>asterids</taxon>
        <taxon>Cornales</taxon>
        <taxon>Nyssaceae</taxon>
        <taxon>Nyssa</taxon>
    </lineage>
</organism>
<keyword evidence="5" id="KW-1185">Reference proteome</keyword>
<comment type="similarity">
    <text evidence="1">Belongs to the PPR family. P subfamily.</text>
</comment>
<dbReference type="Pfam" id="PF12854">
    <property type="entry name" value="PPR_1"/>
    <property type="match status" value="1"/>
</dbReference>